<evidence type="ECO:0000313" key="1">
    <source>
        <dbReference type="EMBL" id="HJF33280.1"/>
    </source>
</evidence>
<gene>
    <name evidence="1" type="ORF">K8V56_16075</name>
</gene>
<sequence>MRNMFELSRDDLVWLEDKFYRYNQLDREVAIRKEELKIKEEDTNIGGGKTNFAGNPIETQVIKEQSDEFILTRQKWKQSIDSVYLTSSEEVKQIISKKYWSDESYMNWEDIGKIHCMSKSQVYRVRYRVLERFAKLIGYI</sequence>
<dbReference type="InterPro" id="IPR006523">
    <property type="entry name" value="RinA"/>
</dbReference>
<proteinExistence type="predicted"/>
<reference evidence="1" key="1">
    <citation type="journal article" date="2021" name="PeerJ">
        <title>Extensive microbial diversity within the chicken gut microbiome revealed by metagenomics and culture.</title>
        <authorList>
            <person name="Gilroy R."/>
            <person name="Ravi A."/>
            <person name="Getino M."/>
            <person name="Pursley I."/>
            <person name="Horton D.L."/>
            <person name="Alikhan N.F."/>
            <person name="Baker D."/>
            <person name="Gharbi K."/>
            <person name="Hall N."/>
            <person name="Watson M."/>
            <person name="Adriaenssens E.M."/>
            <person name="Foster-Nyarko E."/>
            <person name="Jarju S."/>
            <person name="Secka A."/>
            <person name="Antonio M."/>
            <person name="Oren A."/>
            <person name="Chaudhuri R.R."/>
            <person name="La Ragione R."/>
            <person name="Hildebrand F."/>
            <person name="Pallen M.J."/>
        </authorList>
    </citation>
    <scope>NUCLEOTIDE SEQUENCE</scope>
    <source>
        <strain evidence="1">CHK171-7178</strain>
    </source>
</reference>
<protein>
    <recommendedName>
        <fullName evidence="3">Transcriptional regulator</fullName>
    </recommendedName>
</protein>
<dbReference type="Proteomes" id="UP000698173">
    <property type="component" value="Unassembled WGS sequence"/>
</dbReference>
<accession>A0A921KE17</accession>
<reference evidence="1" key="2">
    <citation type="submission" date="2021-09" db="EMBL/GenBank/DDBJ databases">
        <authorList>
            <person name="Gilroy R."/>
        </authorList>
    </citation>
    <scope>NUCLEOTIDE SEQUENCE</scope>
    <source>
        <strain evidence="1">CHK171-7178</strain>
    </source>
</reference>
<evidence type="ECO:0008006" key="3">
    <source>
        <dbReference type="Google" id="ProtNLM"/>
    </source>
</evidence>
<comment type="caution">
    <text evidence="1">The sequence shown here is derived from an EMBL/GenBank/DDBJ whole genome shotgun (WGS) entry which is preliminary data.</text>
</comment>
<dbReference type="NCBIfam" id="TIGR01636">
    <property type="entry name" value="phage_rinA"/>
    <property type="match status" value="1"/>
</dbReference>
<organism evidence="1 2">
    <name type="scientific">Sporosarcina psychrophila</name>
    <name type="common">Bacillus psychrophilus</name>
    <dbReference type="NCBI Taxonomy" id="1476"/>
    <lineage>
        <taxon>Bacteria</taxon>
        <taxon>Bacillati</taxon>
        <taxon>Bacillota</taxon>
        <taxon>Bacilli</taxon>
        <taxon>Bacillales</taxon>
        <taxon>Caryophanaceae</taxon>
        <taxon>Sporosarcina</taxon>
    </lineage>
</organism>
<dbReference type="AlphaFoldDB" id="A0A921KE17"/>
<evidence type="ECO:0000313" key="2">
    <source>
        <dbReference type="Proteomes" id="UP000698173"/>
    </source>
</evidence>
<name>A0A921KE17_SPOPS</name>
<dbReference type="EMBL" id="DYWT01000251">
    <property type="protein sequence ID" value="HJF33280.1"/>
    <property type="molecule type" value="Genomic_DNA"/>
</dbReference>